<dbReference type="AlphaFoldDB" id="A0AAV5DWQ5"/>
<dbReference type="InterPro" id="IPR001394">
    <property type="entry name" value="Peptidase_C19_UCH"/>
</dbReference>
<dbReference type="PROSITE" id="PS50181">
    <property type="entry name" value="FBOX"/>
    <property type="match status" value="1"/>
</dbReference>
<feature type="region of interest" description="Disordered" evidence="1">
    <location>
        <begin position="621"/>
        <end position="652"/>
    </location>
</feature>
<evidence type="ECO:0000259" key="3">
    <source>
        <dbReference type="PROSITE" id="PS50235"/>
    </source>
</evidence>
<evidence type="ECO:0008006" key="6">
    <source>
        <dbReference type="Google" id="ProtNLM"/>
    </source>
</evidence>
<dbReference type="InterPro" id="IPR038765">
    <property type="entry name" value="Papain-like_cys_pep_sf"/>
</dbReference>
<evidence type="ECO:0000313" key="4">
    <source>
        <dbReference type="EMBL" id="GJN14887.1"/>
    </source>
</evidence>
<dbReference type="InterPro" id="IPR044809">
    <property type="entry name" value="AUF1-like"/>
</dbReference>
<feature type="compositionally biased region" description="Low complexity" evidence="1">
    <location>
        <begin position="621"/>
        <end position="634"/>
    </location>
</feature>
<feature type="compositionally biased region" description="Low complexity" evidence="1">
    <location>
        <begin position="543"/>
        <end position="561"/>
    </location>
</feature>
<reference evidence="4" key="1">
    <citation type="journal article" date="2018" name="DNA Res.">
        <title>Multiple hybrid de novo genome assembly of finger millet, an orphan allotetraploid crop.</title>
        <authorList>
            <person name="Hatakeyama M."/>
            <person name="Aluri S."/>
            <person name="Balachadran M.T."/>
            <person name="Sivarajan S.R."/>
            <person name="Patrignani A."/>
            <person name="Gruter S."/>
            <person name="Poveda L."/>
            <person name="Shimizu-Inatsugi R."/>
            <person name="Baeten J."/>
            <person name="Francoijs K.J."/>
            <person name="Nataraja K.N."/>
            <person name="Reddy Y.A.N."/>
            <person name="Phadnis S."/>
            <person name="Ravikumar R.L."/>
            <person name="Schlapbach R."/>
            <person name="Sreeman S.M."/>
            <person name="Shimizu K.K."/>
        </authorList>
    </citation>
    <scope>NUCLEOTIDE SEQUENCE</scope>
</reference>
<proteinExistence type="predicted"/>
<dbReference type="SUPFAM" id="SSF54001">
    <property type="entry name" value="Cysteine proteinases"/>
    <property type="match status" value="1"/>
</dbReference>
<dbReference type="Gene3D" id="1.20.1280.50">
    <property type="match status" value="1"/>
</dbReference>
<organism evidence="4 5">
    <name type="scientific">Eleusine coracana subsp. coracana</name>
    <dbReference type="NCBI Taxonomy" id="191504"/>
    <lineage>
        <taxon>Eukaryota</taxon>
        <taxon>Viridiplantae</taxon>
        <taxon>Streptophyta</taxon>
        <taxon>Embryophyta</taxon>
        <taxon>Tracheophyta</taxon>
        <taxon>Spermatophyta</taxon>
        <taxon>Magnoliopsida</taxon>
        <taxon>Liliopsida</taxon>
        <taxon>Poales</taxon>
        <taxon>Poaceae</taxon>
        <taxon>PACMAD clade</taxon>
        <taxon>Chloridoideae</taxon>
        <taxon>Cynodonteae</taxon>
        <taxon>Eleusininae</taxon>
        <taxon>Eleusine</taxon>
    </lineage>
</organism>
<feature type="domain" description="F-box" evidence="2">
    <location>
        <begin position="439"/>
        <end position="487"/>
    </location>
</feature>
<dbReference type="Gene3D" id="3.90.70.10">
    <property type="entry name" value="Cysteine proteinases"/>
    <property type="match status" value="1"/>
</dbReference>
<gene>
    <name evidence="4" type="primary">gb01760</name>
    <name evidence="4" type="ORF">PR202_gb01760</name>
</gene>
<name>A0AAV5DWQ5_ELECO</name>
<dbReference type="GO" id="GO:0004843">
    <property type="term" value="F:cysteine-type deubiquitinase activity"/>
    <property type="evidence" value="ECO:0007669"/>
    <property type="project" value="InterPro"/>
</dbReference>
<evidence type="ECO:0000313" key="5">
    <source>
        <dbReference type="Proteomes" id="UP001054889"/>
    </source>
</evidence>
<keyword evidence="5" id="KW-1185">Reference proteome</keyword>
<dbReference type="Pfam" id="PF12937">
    <property type="entry name" value="F-box-like"/>
    <property type="match status" value="1"/>
</dbReference>
<evidence type="ECO:0000256" key="1">
    <source>
        <dbReference type="SAM" id="MobiDB-lite"/>
    </source>
</evidence>
<dbReference type="PROSITE" id="PS50235">
    <property type="entry name" value="USP_3"/>
    <property type="match status" value="1"/>
</dbReference>
<dbReference type="Pfam" id="PF00443">
    <property type="entry name" value="UCH"/>
    <property type="match status" value="1"/>
</dbReference>
<dbReference type="InterPro" id="IPR001810">
    <property type="entry name" value="F-box_dom"/>
</dbReference>
<dbReference type="InterPro" id="IPR028889">
    <property type="entry name" value="USP"/>
</dbReference>
<dbReference type="GO" id="GO:0016579">
    <property type="term" value="P:protein deubiquitination"/>
    <property type="evidence" value="ECO:0007669"/>
    <property type="project" value="InterPro"/>
</dbReference>
<reference evidence="4" key="2">
    <citation type="submission" date="2021-12" db="EMBL/GenBank/DDBJ databases">
        <title>Resequencing data analysis of finger millet.</title>
        <authorList>
            <person name="Hatakeyama M."/>
            <person name="Aluri S."/>
            <person name="Balachadran M.T."/>
            <person name="Sivarajan S.R."/>
            <person name="Poveda L."/>
            <person name="Shimizu-Inatsugi R."/>
            <person name="Schlapbach R."/>
            <person name="Sreeman S.M."/>
            <person name="Shimizu K.K."/>
        </authorList>
    </citation>
    <scope>NUCLEOTIDE SEQUENCE</scope>
</reference>
<dbReference type="EMBL" id="BQKI01000071">
    <property type="protein sequence ID" value="GJN14887.1"/>
    <property type="molecule type" value="Genomic_DNA"/>
</dbReference>
<evidence type="ECO:0000259" key="2">
    <source>
        <dbReference type="PROSITE" id="PS50181"/>
    </source>
</evidence>
<feature type="domain" description="USP" evidence="3">
    <location>
        <begin position="60"/>
        <end position="358"/>
    </location>
</feature>
<accession>A0AAV5DWQ5</accession>
<protein>
    <recommendedName>
        <fullName evidence="6">F-box domain-containing protein</fullName>
    </recommendedName>
</protein>
<dbReference type="PANTHER" id="PTHR31215">
    <property type="entry name" value="OS05G0510400 PROTEIN-RELATED"/>
    <property type="match status" value="1"/>
</dbReference>
<sequence length="809" mass="88452">MSWWRRRRRFVEWRRRRRTLGCPAAALSPPQPPLGAGDGPDRGAVFAAASFAAPSHRPATGVEEPGQHLLSQQRKKVFPNRDKECSFCVLERQIARLLRTEAGALESPGKIIRCLPLFAEHFRWGRQEDAHEFLRYIVDACHTAGLRIRKRLAAASANGNCGEEEGRGQGSCMVMKETFGGALLSQVKCLVCKGESNKTDEIMDLSLDLPGSSSVGDALARFFKPEILEGANKYSCERCKKLTSARKQMFILRAPKVLVIQLKRFEGINGGKINRNIEFKEALVLSDFIYKKNQLWLCYGGYHPSNTAIKHSPNMLYDSVSSELRSSGWVDDVYNFMRAGKRRRIQNTDTPQDIDAMRQFRGLVASSRTETRECELSASLSLSPPPRRVPTSPTLLSCSSLLQIRSAPPPPMAEDPVGSRRWKCDPGGDERWLSGAAGDDHFDRLPDALLLVIFNRIGDVKALGRCSLVSRRFHELVPLVDSVLVRVDCVIPDEPPSSSSPPEPSSPTASVRARGVFSQIARVVLGGIVKPIQALGQILSPASSSSGSSSSSSASSSLLPGDVSHHSPSEVLRSFKELRRLRIELPSGELGVDDGVMLKWKADFGSTLGSCVILGASSASPSSGGSDAGATAPSVHTVPGEPEDDSGNIPESFYTTNEGLKLRVLWTISSLIAAAARHYLLQPIIADHTMLESLDLTDADGQGVLTMDKWQLQELRVKPVSASGASHRTLMPELSIQLWYASRIQLPGGLVLNGATLVAIKPSEETTRDIVGDGITETAWVTDAFEEPYRSAVTILLRQRTYTLEMNSF</sequence>
<dbReference type="InterPro" id="IPR036047">
    <property type="entry name" value="F-box-like_dom_sf"/>
</dbReference>
<comment type="caution">
    <text evidence="4">The sequence shown here is derived from an EMBL/GenBank/DDBJ whole genome shotgun (WGS) entry which is preliminary data.</text>
</comment>
<dbReference type="SUPFAM" id="SSF81383">
    <property type="entry name" value="F-box domain"/>
    <property type="match status" value="1"/>
</dbReference>
<dbReference type="Proteomes" id="UP001054889">
    <property type="component" value="Unassembled WGS sequence"/>
</dbReference>
<feature type="region of interest" description="Disordered" evidence="1">
    <location>
        <begin position="543"/>
        <end position="567"/>
    </location>
</feature>